<name>A0A5N4DNA5_CAMDR</name>
<dbReference type="Proteomes" id="UP000299084">
    <property type="component" value="Unassembled WGS sequence"/>
</dbReference>
<comment type="caution">
    <text evidence="1">The sequence shown here is derived from an EMBL/GenBank/DDBJ whole genome shotgun (WGS) entry which is preliminary data.</text>
</comment>
<evidence type="ECO:0000313" key="1">
    <source>
        <dbReference type="EMBL" id="KAB1272632.1"/>
    </source>
</evidence>
<keyword evidence="2" id="KW-1185">Reference proteome</keyword>
<reference evidence="1 2" key="1">
    <citation type="journal article" date="2019" name="Mol. Ecol. Resour.">
        <title>Improving Illumina assemblies with Hi-C and long reads: an example with the North African dromedary.</title>
        <authorList>
            <person name="Elbers J.P."/>
            <person name="Rogers M.F."/>
            <person name="Perelman P.L."/>
            <person name="Proskuryakova A.A."/>
            <person name="Serdyukova N.A."/>
            <person name="Johnson W.E."/>
            <person name="Horin P."/>
            <person name="Corander J."/>
            <person name="Murphy D."/>
            <person name="Burger P.A."/>
        </authorList>
    </citation>
    <scope>NUCLEOTIDE SEQUENCE [LARGE SCALE GENOMIC DNA]</scope>
    <source>
        <strain evidence="1">Drom800</strain>
        <tissue evidence="1">Blood</tissue>
    </source>
</reference>
<evidence type="ECO:0000313" key="2">
    <source>
        <dbReference type="Proteomes" id="UP000299084"/>
    </source>
</evidence>
<dbReference type="EMBL" id="JWIN03000010">
    <property type="protein sequence ID" value="KAB1272632.1"/>
    <property type="molecule type" value="Genomic_DNA"/>
</dbReference>
<accession>A0A5N4DNA5</accession>
<protein>
    <submittedName>
        <fullName evidence="1">Uncharacterized protein</fullName>
    </submittedName>
</protein>
<organism evidence="1 2">
    <name type="scientific">Camelus dromedarius</name>
    <name type="common">Dromedary</name>
    <name type="synonym">Arabian camel</name>
    <dbReference type="NCBI Taxonomy" id="9838"/>
    <lineage>
        <taxon>Eukaryota</taxon>
        <taxon>Metazoa</taxon>
        <taxon>Chordata</taxon>
        <taxon>Craniata</taxon>
        <taxon>Vertebrata</taxon>
        <taxon>Euteleostomi</taxon>
        <taxon>Mammalia</taxon>
        <taxon>Eutheria</taxon>
        <taxon>Laurasiatheria</taxon>
        <taxon>Artiodactyla</taxon>
        <taxon>Tylopoda</taxon>
        <taxon>Camelidae</taxon>
        <taxon>Camelus</taxon>
    </lineage>
</organism>
<gene>
    <name evidence="1" type="ORF">Cadr_000014482</name>
</gene>
<sequence>MLEAGIMPSSRPSSISSRCPSLSNYLTVGPRTPVHLAGRQTQASSLQEIQSDRTVLLKLQVLKGSLLGAGEGVDKFLAHGEWSGQATKLLILGRTWAGRLIQPKRSELLERGET</sequence>
<proteinExistence type="predicted"/>
<dbReference type="AlphaFoldDB" id="A0A5N4DNA5"/>